<protein>
    <recommendedName>
        <fullName evidence="5">Zn(2)-C6 fungal-type domain-containing protein</fullName>
    </recommendedName>
</protein>
<evidence type="ECO:0000256" key="3">
    <source>
        <dbReference type="ARBA" id="ARBA00023242"/>
    </source>
</evidence>
<dbReference type="GO" id="GO:0000981">
    <property type="term" value="F:DNA-binding transcription factor activity, RNA polymerase II-specific"/>
    <property type="evidence" value="ECO:0007669"/>
    <property type="project" value="InterPro"/>
</dbReference>
<dbReference type="SUPFAM" id="SSF57701">
    <property type="entry name" value="Zn2/Cys6 DNA-binding domain"/>
    <property type="match status" value="1"/>
</dbReference>
<evidence type="ECO:0000259" key="5">
    <source>
        <dbReference type="PROSITE" id="PS50048"/>
    </source>
</evidence>
<keyword evidence="2" id="KW-0479">Metal-binding</keyword>
<dbReference type="EMBL" id="MU007051">
    <property type="protein sequence ID" value="KAF2428941.1"/>
    <property type="molecule type" value="Genomic_DNA"/>
</dbReference>
<evidence type="ECO:0000256" key="4">
    <source>
        <dbReference type="SAM" id="MobiDB-lite"/>
    </source>
</evidence>
<comment type="subcellular location">
    <subcellularLocation>
        <location evidence="1">Nucleus</location>
    </subcellularLocation>
</comment>
<evidence type="ECO:0000313" key="6">
    <source>
        <dbReference type="EMBL" id="KAF2428941.1"/>
    </source>
</evidence>
<sequence>MDPQPKLSCTQCRQRKKKCDKNVPCSACTRAGLACNSVQRARLPRGRSGKAKYKNFQLEDRVARIEKLLKRAQPPVSKAIIVNNKLCNGSYEKQTAPNSLQSGTNTKGKTNDFVASEFWASLSQEVAGLRETFENSDDEHIDNSPGHESNEGVDNRNSLLFPDRTHRVEELPLSSLSVSVKTALLGVYKTRIHSAWNIFHWPSLSLKLESAHATSQVLTLSEQALENSIYFMAACAIRDDECEQMGLGNRVHMIDYFRNNTEQYISKAGLLQHPNLIVLQAFMIYLLALRSCQRSATAWTLFAVATRIANALGLGSEDPIRYSAFDLEIRRRVWYAIGVMDCQLALDRGTVDILSFDVFRVSPQNINDTELSPGLPVPKSSEIMTDMTMSVIALEAMVCYKSLTAPLQNGEDKTHAWSRKLGKLTQMEQSWQDKFSFIDDANATPLQRLCKLGSEDIAVTLHLLLRRPLVRQERSYIPPDDNFNVLVVATETLNRTLRLRNPGLNSWLWKAWVKWYALAIVLAELCEARNHPIDDKIYSIAQQSFEQQGPLIADTELGMLWRPITKLMHRVEQIKEATPGRPNFEIAHTMHTLSVPFPPIRQEAKTGSVGTRLNGVAPDLLPINYPTPSSISDASEIGTNPQAGIDFDLNMADFPIGDDGDSAWQNWNLFLSDISYSAEPFEGFSNAG</sequence>
<dbReference type="SMART" id="SM00906">
    <property type="entry name" value="Fungal_trans"/>
    <property type="match status" value="1"/>
</dbReference>
<evidence type="ECO:0000313" key="7">
    <source>
        <dbReference type="Proteomes" id="UP000800235"/>
    </source>
</evidence>
<dbReference type="OrthoDB" id="424974at2759"/>
<dbReference type="InterPro" id="IPR001138">
    <property type="entry name" value="Zn2Cys6_DnaBD"/>
</dbReference>
<dbReference type="AlphaFoldDB" id="A0A9P4NNU4"/>
<dbReference type="GO" id="GO:0005634">
    <property type="term" value="C:nucleus"/>
    <property type="evidence" value="ECO:0007669"/>
    <property type="project" value="UniProtKB-SubCell"/>
</dbReference>
<dbReference type="InterPro" id="IPR036864">
    <property type="entry name" value="Zn2-C6_fun-type_DNA-bd_sf"/>
</dbReference>
<keyword evidence="7" id="KW-1185">Reference proteome</keyword>
<dbReference type="SMART" id="SM00066">
    <property type="entry name" value="GAL4"/>
    <property type="match status" value="1"/>
</dbReference>
<gene>
    <name evidence="6" type="ORF">EJ08DRAFT_718779</name>
</gene>
<dbReference type="PANTHER" id="PTHR31001">
    <property type="entry name" value="UNCHARACTERIZED TRANSCRIPTIONAL REGULATORY PROTEIN"/>
    <property type="match status" value="1"/>
</dbReference>
<evidence type="ECO:0000256" key="1">
    <source>
        <dbReference type="ARBA" id="ARBA00004123"/>
    </source>
</evidence>
<reference evidence="6" key="1">
    <citation type="journal article" date="2020" name="Stud. Mycol.">
        <title>101 Dothideomycetes genomes: a test case for predicting lifestyles and emergence of pathogens.</title>
        <authorList>
            <person name="Haridas S."/>
            <person name="Albert R."/>
            <person name="Binder M."/>
            <person name="Bloem J."/>
            <person name="Labutti K."/>
            <person name="Salamov A."/>
            <person name="Andreopoulos B."/>
            <person name="Baker S."/>
            <person name="Barry K."/>
            <person name="Bills G."/>
            <person name="Bluhm B."/>
            <person name="Cannon C."/>
            <person name="Castanera R."/>
            <person name="Culley D."/>
            <person name="Daum C."/>
            <person name="Ezra D."/>
            <person name="Gonzalez J."/>
            <person name="Henrissat B."/>
            <person name="Kuo A."/>
            <person name="Liang C."/>
            <person name="Lipzen A."/>
            <person name="Lutzoni F."/>
            <person name="Magnuson J."/>
            <person name="Mondo S."/>
            <person name="Nolan M."/>
            <person name="Ohm R."/>
            <person name="Pangilinan J."/>
            <person name="Park H.-J."/>
            <person name="Ramirez L."/>
            <person name="Alfaro M."/>
            <person name="Sun H."/>
            <person name="Tritt A."/>
            <person name="Yoshinaga Y."/>
            <person name="Zwiers L.-H."/>
            <person name="Turgeon B."/>
            <person name="Goodwin S."/>
            <person name="Spatafora J."/>
            <person name="Crous P."/>
            <person name="Grigoriev I."/>
        </authorList>
    </citation>
    <scope>NUCLEOTIDE SEQUENCE</scope>
    <source>
        <strain evidence="6">CBS 130266</strain>
    </source>
</reference>
<dbReference type="PROSITE" id="PS00463">
    <property type="entry name" value="ZN2_CY6_FUNGAL_1"/>
    <property type="match status" value="1"/>
</dbReference>
<dbReference type="GO" id="GO:0006351">
    <property type="term" value="P:DNA-templated transcription"/>
    <property type="evidence" value="ECO:0007669"/>
    <property type="project" value="InterPro"/>
</dbReference>
<accession>A0A9P4NNU4</accession>
<dbReference type="PROSITE" id="PS50048">
    <property type="entry name" value="ZN2_CY6_FUNGAL_2"/>
    <property type="match status" value="1"/>
</dbReference>
<feature type="region of interest" description="Disordered" evidence="4">
    <location>
        <begin position="134"/>
        <end position="158"/>
    </location>
</feature>
<dbReference type="InterPro" id="IPR007219">
    <property type="entry name" value="XnlR_reg_dom"/>
</dbReference>
<dbReference type="Gene3D" id="4.10.240.10">
    <property type="entry name" value="Zn(2)-C6 fungal-type DNA-binding domain"/>
    <property type="match status" value="1"/>
</dbReference>
<dbReference type="GO" id="GO:0008270">
    <property type="term" value="F:zinc ion binding"/>
    <property type="evidence" value="ECO:0007669"/>
    <property type="project" value="InterPro"/>
</dbReference>
<keyword evidence="3" id="KW-0539">Nucleus</keyword>
<dbReference type="Proteomes" id="UP000800235">
    <property type="component" value="Unassembled WGS sequence"/>
</dbReference>
<proteinExistence type="predicted"/>
<comment type="caution">
    <text evidence="6">The sequence shown here is derived from an EMBL/GenBank/DDBJ whole genome shotgun (WGS) entry which is preliminary data.</text>
</comment>
<name>A0A9P4NNU4_9PEZI</name>
<dbReference type="InterPro" id="IPR050613">
    <property type="entry name" value="Sec_Metabolite_Reg"/>
</dbReference>
<feature type="domain" description="Zn(2)-C6 fungal-type" evidence="5">
    <location>
        <begin position="8"/>
        <end position="35"/>
    </location>
</feature>
<dbReference type="Pfam" id="PF00172">
    <property type="entry name" value="Zn_clus"/>
    <property type="match status" value="1"/>
</dbReference>
<evidence type="ECO:0000256" key="2">
    <source>
        <dbReference type="ARBA" id="ARBA00022723"/>
    </source>
</evidence>
<dbReference type="CDD" id="cd12148">
    <property type="entry name" value="fungal_TF_MHR"/>
    <property type="match status" value="1"/>
</dbReference>
<dbReference type="Pfam" id="PF04082">
    <property type="entry name" value="Fungal_trans"/>
    <property type="match status" value="1"/>
</dbReference>
<organism evidence="6 7">
    <name type="scientific">Tothia fuscella</name>
    <dbReference type="NCBI Taxonomy" id="1048955"/>
    <lineage>
        <taxon>Eukaryota</taxon>
        <taxon>Fungi</taxon>
        <taxon>Dikarya</taxon>
        <taxon>Ascomycota</taxon>
        <taxon>Pezizomycotina</taxon>
        <taxon>Dothideomycetes</taxon>
        <taxon>Pleosporomycetidae</taxon>
        <taxon>Venturiales</taxon>
        <taxon>Cylindrosympodiaceae</taxon>
        <taxon>Tothia</taxon>
    </lineage>
</organism>
<dbReference type="GO" id="GO:0003677">
    <property type="term" value="F:DNA binding"/>
    <property type="evidence" value="ECO:0007669"/>
    <property type="project" value="InterPro"/>
</dbReference>
<dbReference type="PANTHER" id="PTHR31001:SF85">
    <property type="entry name" value="ZN(II)2CYS6 TRANSCRIPTION FACTOR (EUROFUNG)"/>
    <property type="match status" value="1"/>
</dbReference>
<dbReference type="CDD" id="cd00067">
    <property type="entry name" value="GAL4"/>
    <property type="match status" value="1"/>
</dbReference>